<name>A0A7X9FRZ8_9DELT</name>
<comment type="caution">
    <text evidence="2">The sequence shown here is derived from an EMBL/GenBank/DDBJ whole genome shotgun (WGS) entry which is preliminary data.</text>
</comment>
<protein>
    <recommendedName>
        <fullName evidence="1">Retropepsin-like aspartic endopeptidase domain-containing protein</fullName>
    </recommendedName>
</protein>
<dbReference type="PANTHER" id="PTHR38037:SF2">
    <property type="entry name" value="ATP-DEPENDENT ZINC PROTEASE DOMAIN-CONTAINING PROTEIN-RELATED"/>
    <property type="match status" value="1"/>
</dbReference>
<dbReference type="Proteomes" id="UP000524246">
    <property type="component" value="Unassembled WGS sequence"/>
</dbReference>
<dbReference type="InterPro" id="IPR008503">
    <property type="entry name" value="Asp_endopeptidase"/>
</dbReference>
<dbReference type="PANTHER" id="PTHR38037">
    <property type="entry name" value="ZN_PROTEASE DOMAIN-CONTAINING PROTEIN"/>
    <property type="match status" value="1"/>
</dbReference>
<evidence type="ECO:0000313" key="2">
    <source>
        <dbReference type="EMBL" id="NMC63184.1"/>
    </source>
</evidence>
<feature type="domain" description="Retropepsin-like aspartic endopeptidase" evidence="1">
    <location>
        <begin position="31"/>
        <end position="161"/>
    </location>
</feature>
<dbReference type="InterPro" id="IPR021109">
    <property type="entry name" value="Peptidase_aspartic_dom_sf"/>
</dbReference>
<evidence type="ECO:0000259" key="1">
    <source>
        <dbReference type="Pfam" id="PF05618"/>
    </source>
</evidence>
<dbReference type="Pfam" id="PF05618">
    <property type="entry name" value="Zn_protease"/>
    <property type="match status" value="1"/>
</dbReference>
<dbReference type="AlphaFoldDB" id="A0A7X9FRZ8"/>
<accession>A0A7X9FRZ8</accession>
<dbReference type="SUPFAM" id="SSF50630">
    <property type="entry name" value="Acid proteases"/>
    <property type="match status" value="1"/>
</dbReference>
<organism evidence="2 3">
    <name type="scientific">SAR324 cluster bacterium</name>
    <dbReference type="NCBI Taxonomy" id="2024889"/>
    <lineage>
        <taxon>Bacteria</taxon>
        <taxon>Deltaproteobacteria</taxon>
        <taxon>SAR324 cluster</taxon>
    </lineage>
</organism>
<proteinExistence type="predicted"/>
<sequence length="183" mass="20712">MIKSGKLIISLLICSLCVLEIDEAKSLERPIVGRIETVKIDPGDIVLRAKLDTGADSSSLSSENAQFFQKGPELWVRFSIRNREGEQRQMELKVLKTVSIKRDNGKIDKRPVVRLGVCMGNFYMMVDANLADRSDLAYPMLIGRDFITGNLVIDSSRSYTVDPVCKILEKNKKKMKYPYEAKH</sequence>
<dbReference type="EMBL" id="JAAZON010000374">
    <property type="protein sequence ID" value="NMC63184.1"/>
    <property type="molecule type" value="Genomic_DNA"/>
</dbReference>
<reference evidence="2 3" key="1">
    <citation type="journal article" date="2020" name="Biotechnol. Biofuels">
        <title>New insights from the biogas microbiome by comprehensive genome-resolved metagenomics of nearly 1600 species originating from multiple anaerobic digesters.</title>
        <authorList>
            <person name="Campanaro S."/>
            <person name="Treu L."/>
            <person name="Rodriguez-R L.M."/>
            <person name="Kovalovszki A."/>
            <person name="Ziels R.M."/>
            <person name="Maus I."/>
            <person name="Zhu X."/>
            <person name="Kougias P.G."/>
            <person name="Basile A."/>
            <person name="Luo G."/>
            <person name="Schluter A."/>
            <person name="Konstantinidis K.T."/>
            <person name="Angelidaki I."/>
        </authorList>
    </citation>
    <scope>NUCLEOTIDE SEQUENCE [LARGE SCALE GENOMIC DNA]</scope>
    <source>
        <strain evidence="2">AS27yjCOA_65</strain>
    </source>
</reference>
<dbReference type="Gene3D" id="2.40.70.10">
    <property type="entry name" value="Acid Proteases"/>
    <property type="match status" value="1"/>
</dbReference>
<evidence type="ECO:0000313" key="3">
    <source>
        <dbReference type="Proteomes" id="UP000524246"/>
    </source>
</evidence>
<gene>
    <name evidence="2" type="ORF">GYA55_08440</name>
</gene>